<evidence type="ECO:0008006" key="11">
    <source>
        <dbReference type="Google" id="ProtNLM"/>
    </source>
</evidence>
<evidence type="ECO:0000256" key="1">
    <source>
        <dbReference type="ARBA" id="ARBA00004651"/>
    </source>
</evidence>
<dbReference type="EMBL" id="PEWA01000027">
    <property type="protein sequence ID" value="PIU73434.1"/>
    <property type="molecule type" value="Genomic_DNA"/>
</dbReference>
<feature type="transmembrane region" description="Helical" evidence="8">
    <location>
        <begin position="33"/>
        <end position="50"/>
    </location>
</feature>
<evidence type="ECO:0000256" key="3">
    <source>
        <dbReference type="ARBA" id="ARBA00022448"/>
    </source>
</evidence>
<dbReference type="GO" id="GO:0055085">
    <property type="term" value="P:transmembrane transport"/>
    <property type="evidence" value="ECO:0007669"/>
    <property type="project" value="TreeGrafter"/>
</dbReference>
<protein>
    <recommendedName>
        <fullName evidence="11">AI-2E family transporter</fullName>
    </recommendedName>
</protein>
<gene>
    <name evidence="9" type="ORF">COS78_02270</name>
</gene>
<comment type="similarity">
    <text evidence="2">Belongs to the autoinducer-2 exporter (AI-2E) (TC 2.A.86) family.</text>
</comment>
<feature type="transmembrane region" description="Helical" evidence="8">
    <location>
        <begin position="194"/>
        <end position="216"/>
    </location>
</feature>
<keyword evidence="5 8" id="KW-0812">Transmembrane</keyword>
<dbReference type="InterPro" id="IPR002549">
    <property type="entry name" value="AI-2E-like"/>
</dbReference>
<dbReference type="PANTHER" id="PTHR21716">
    <property type="entry name" value="TRANSMEMBRANE PROTEIN"/>
    <property type="match status" value="1"/>
</dbReference>
<comment type="subcellular location">
    <subcellularLocation>
        <location evidence="1">Cell membrane</location>
        <topology evidence="1">Multi-pass membrane protein</topology>
    </subcellularLocation>
</comment>
<dbReference type="Pfam" id="PF01594">
    <property type="entry name" value="AI-2E_transport"/>
    <property type="match status" value="1"/>
</dbReference>
<dbReference type="GO" id="GO:0005886">
    <property type="term" value="C:plasma membrane"/>
    <property type="evidence" value="ECO:0007669"/>
    <property type="project" value="UniProtKB-SubCell"/>
</dbReference>
<feature type="transmembrane region" description="Helical" evidence="8">
    <location>
        <begin position="275"/>
        <end position="294"/>
    </location>
</feature>
<feature type="transmembrane region" description="Helical" evidence="8">
    <location>
        <begin position="236"/>
        <end position="263"/>
    </location>
</feature>
<evidence type="ECO:0000256" key="6">
    <source>
        <dbReference type="ARBA" id="ARBA00022989"/>
    </source>
</evidence>
<feature type="transmembrane region" description="Helical" evidence="8">
    <location>
        <begin position="62"/>
        <end position="87"/>
    </location>
</feature>
<sequence>MKPQKIEISYKTIIFTVLFLISLVLIWQLRGIFLLLFLCFIFMQALNPTVSRLEKLKIPRFVGILLVYFLILIGISFAAAGIIPVLVEQTTSLIETLPNTISNINFWGIKPIDISSQFKLLENLPSNIATTLFSIFSNIVSVFVFFVLTFYLLIERKNLDKYAVPIFGQKNQDKVVLIMNELEKRLGNWVNAQLFLMLTIGVLSYIGYLVIGLNYVVPLAIIAGLLEIVTNIGPTIATVIAAFVGLTVSPLTALMAIAWGIIVQQLENNFIVPKVMKATIGLNPLVTILLIASGAQLGGVAGAVLAIPTYLTISTIVSVLNKK</sequence>
<accession>A0A2M7AS39</accession>
<keyword evidence="7 8" id="KW-0472">Membrane</keyword>
<evidence type="ECO:0000256" key="4">
    <source>
        <dbReference type="ARBA" id="ARBA00022475"/>
    </source>
</evidence>
<evidence type="ECO:0000313" key="9">
    <source>
        <dbReference type="EMBL" id="PIU73434.1"/>
    </source>
</evidence>
<proteinExistence type="inferred from homology"/>
<keyword evidence="3" id="KW-0813">Transport</keyword>
<feature type="transmembrane region" description="Helical" evidence="8">
    <location>
        <begin position="128"/>
        <end position="154"/>
    </location>
</feature>
<dbReference type="Proteomes" id="UP000231407">
    <property type="component" value="Unassembled WGS sequence"/>
</dbReference>
<reference evidence="10" key="1">
    <citation type="submission" date="2017-09" db="EMBL/GenBank/DDBJ databases">
        <title>Depth-based differentiation of microbial function through sediment-hosted aquifers and enrichment of novel symbionts in the deep terrestrial subsurface.</title>
        <authorList>
            <person name="Probst A.J."/>
            <person name="Ladd B."/>
            <person name="Jarett J.K."/>
            <person name="Geller-Mcgrath D.E."/>
            <person name="Sieber C.M.K."/>
            <person name="Emerson J.B."/>
            <person name="Anantharaman K."/>
            <person name="Thomas B.C."/>
            <person name="Malmstrom R."/>
            <person name="Stieglmeier M."/>
            <person name="Klingl A."/>
            <person name="Woyke T."/>
            <person name="Ryan C.M."/>
            <person name="Banfield J.F."/>
        </authorList>
    </citation>
    <scope>NUCLEOTIDE SEQUENCE [LARGE SCALE GENOMIC DNA]</scope>
</reference>
<dbReference type="AlphaFoldDB" id="A0A2M7AS39"/>
<comment type="caution">
    <text evidence="9">The sequence shown here is derived from an EMBL/GenBank/DDBJ whole genome shotgun (WGS) entry which is preliminary data.</text>
</comment>
<evidence type="ECO:0000256" key="7">
    <source>
        <dbReference type="ARBA" id="ARBA00023136"/>
    </source>
</evidence>
<name>A0A2M7AS39_9BACT</name>
<evidence type="ECO:0000256" key="2">
    <source>
        <dbReference type="ARBA" id="ARBA00009773"/>
    </source>
</evidence>
<keyword evidence="4" id="KW-1003">Cell membrane</keyword>
<keyword evidence="6 8" id="KW-1133">Transmembrane helix</keyword>
<feature type="transmembrane region" description="Helical" evidence="8">
    <location>
        <begin position="12"/>
        <end position="27"/>
    </location>
</feature>
<evidence type="ECO:0000313" key="10">
    <source>
        <dbReference type="Proteomes" id="UP000231407"/>
    </source>
</evidence>
<evidence type="ECO:0000256" key="8">
    <source>
        <dbReference type="SAM" id="Phobius"/>
    </source>
</evidence>
<evidence type="ECO:0000256" key="5">
    <source>
        <dbReference type="ARBA" id="ARBA00022692"/>
    </source>
</evidence>
<dbReference type="PANTHER" id="PTHR21716:SF53">
    <property type="entry name" value="PERMEASE PERM-RELATED"/>
    <property type="match status" value="1"/>
</dbReference>
<organism evidence="9 10">
    <name type="scientific">Candidatus Shapirobacteria bacterium CG06_land_8_20_14_3_00_40_12</name>
    <dbReference type="NCBI Taxonomy" id="1974881"/>
    <lineage>
        <taxon>Bacteria</taxon>
        <taxon>Candidatus Shapironibacteriota</taxon>
    </lineage>
</organism>
<feature type="transmembrane region" description="Helical" evidence="8">
    <location>
        <begin position="300"/>
        <end position="320"/>
    </location>
</feature>